<proteinExistence type="predicted"/>
<sequence length="237" mass="25401">MLGADVSWPQCPRGMGIPERRTLGRPMPLPTAQYVVLGLTNGPGFTANPCLADQVRWVRERHLLAAAYAVVSLPDAAALAEHGRDGPYDGTSPLGAHANAGYQQALANVVTMRRAGLASPVVWVDVEPVPDFEWSADPIRNAAVVEGALRGYRDAGYRVGIYSTPALWAGVVGDFAPGLPEWRAAGETSRAEARARCGDDWSIQGGPAVLAQWVADERDQDLTCPGTSRQLARWFAQ</sequence>
<dbReference type="SUPFAM" id="SSF51445">
    <property type="entry name" value="(Trans)glycosidases"/>
    <property type="match status" value="1"/>
</dbReference>
<accession>A0ABN1UFW2</accession>
<keyword evidence="2" id="KW-1185">Reference proteome</keyword>
<dbReference type="Proteomes" id="UP001499979">
    <property type="component" value="Unassembled WGS sequence"/>
</dbReference>
<gene>
    <name evidence="1" type="ORF">GCM10009606_23420</name>
</gene>
<name>A0ABN1UFW2_9ACTN</name>
<protein>
    <recommendedName>
        <fullName evidence="3">DUF1906 domain-containing protein</fullName>
    </recommendedName>
</protein>
<dbReference type="EMBL" id="BAAAJE010000010">
    <property type="protein sequence ID" value="GAA1143303.1"/>
    <property type="molecule type" value="Genomic_DNA"/>
</dbReference>
<dbReference type="InterPro" id="IPR017853">
    <property type="entry name" value="GH"/>
</dbReference>
<organism evidence="1 2">
    <name type="scientific">Nocardioides aquiterrae</name>
    <dbReference type="NCBI Taxonomy" id="203799"/>
    <lineage>
        <taxon>Bacteria</taxon>
        <taxon>Bacillati</taxon>
        <taxon>Actinomycetota</taxon>
        <taxon>Actinomycetes</taxon>
        <taxon>Propionibacteriales</taxon>
        <taxon>Nocardioidaceae</taxon>
        <taxon>Nocardioides</taxon>
    </lineage>
</organism>
<dbReference type="Gene3D" id="3.20.20.80">
    <property type="entry name" value="Glycosidases"/>
    <property type="match status" value="1"/>
</dbReference>
<evidence type="ECO:0000313" key="2">
    <source>
        <dbReference type="Proteomes" id="UP001499979"/>
    </source>
</evidence>
<comment type="caution">
    <text evidence="1">The sequence shown here is derived from an EMBL/GenBank/DDBJ whole genome shotgun (WGS) entry which is preliminary data.</text>
</comment>
<evidence type="ECO:0000313" key="1">
    <source>
        <dbReference type="EMBL" id="GAA1143303.1"/>
    </source>
</evidence>
<reference evidence="1 2" key="1">
    <citation type="journal article" date="2019" name="Int. J. Syst. Evol. Microbiol.">
        <title>The Global Catalogue of Microorganisms (GCM) 10K type strain sequencing project: providing services to taxonomists for standard genome sequencing and annotation.</title>
        <authorList>
            <consortium name="The Broad Institute Genomics Platform"/>
            <consortium name="The Broad Institute Genome Sequencing Center for Infectious Disease"/>
            <person name="Wu L."/>
            <person name="Ma J."/>
        </authorList>
    </citation>
    <scope>NUCLEOTIDE SEQUENCE [LARGE SCALE GENOMIC DNA]</scope>
    <source>
        <strain evidence="1 2">JCM 11813</strain>
    </source>
</reference>
<evidence type="ECO:0008006" key="3">
    <source>
        <dbReference type="Google" id="ProtNLM"/>
    </source>
</evidence>